<dbReference type="Pfam" id="PF13346">
    <property type="entry name" value="ABC2_membrane_5"/>
    <property type="match status" value="1"/>
</dbReference>
<feature type="transmembrane region" description="Helical" evidence="1">
    <location>
        <begin position="16"/>
        <end position="32"/>
    </location>
</feature>
<evidence type="ECO:0000256" key="1">
    <source>
        <dbReference type="SAM" id="Phobius"/>
    </source>
</evidence>
<keyword evidence="3" id="KW-1185">Reference proteome</keyword>
<keyword evidence="1" id="KW-1133">Transmembrane helix</keyword>
<proteinExistence type="predicted"/>
<dbReference type="PANTHER" id="PTHR41309:SF2">
    <property type="entry name" value="MEMBRANE PROTEIN"/>
    <property type="match status" value="1"/>
</dbReference>
<dbReference type="AlphaFoldDB" id="A0A7G9W5S7"/>
<evidence type="ECO:0000313" key="3">
    <source>
        <dbReference type="Proteomes" id="UP000516160"/>
    </source>
</evidence>
<dbReference type="Proteomes" id="UP000516160">
    <property type="component" value="Chromosome"/>
</dbReference>
<organism evidence="2 3">
    <name type="scientific">Alkalicella caledoniensis</name>
    <dbReference type="NCBI Taxonomy" id="2731377"/>
    <lineage>
        <taxon>Bacteria</taxon>
        <taxon>Bacillati</taxon>
        <taxon>Bacillota</taxon>
        <taxon>Clostridia</taxon>
        <taxon>Eubacteriales</taxon>
        <taxon>Proteinivoracaceae</taxon>
        <taxon>Alkalicella</taxon>
    </lineage>
</organism>
<feature type="transmembrane region" description="Helical" evidence="1">
    <location>
        <begin position="38"/>
        <end position="57"/>
    </location>
</feature>
<dbReference type="KEGG" id="acae:HYG86_04250"/>
<feature type="transmembrane region" description="Helical" evidence="1">
    <location>
        <begin position="142"/>
        <end position="159"/>
    </location>
</feature>
<feature type="transmembrane region" description="Helical" evidence="1">
    <location>
        <begin position="179"/>
        <end position="199"/>
    </location>
</feature>
<sequence length="204" mass="22637">MKGLILKDLMNLRKQGKVYMVAIVFYSLMAFATGDASMLGTMLFLFCTMVPVTAMAFDERAQWDKYGLSMPISRREIVISKYLLGIMCSSLGLVLIFLLNKFLPSDAGGNVKGILALFGLSIVVLSMILPIQFKFGVEKGRILVMLVFFLPAAIFIFFTKLDISHEINIAEVIEFVGKALPLIASLALASSMGLSMRIYRKKEL</sequence>
<keyword evidence="1" id="KW-0472">Membrane</keyword>
<dbReference type="PANTHER" id="PTHR41309">
    <property type="entry name" value="MEMBRANE PROTEIN-RELATED"/>
    <property type="match status" value="1"/>
</dbReference>
<evidence type="ECO:0000313" key="2">
    <source>
        <dbReference type="EMBL" id="QNO14039.1"/>
    </source>
</evidence>
<feature type="transmembrane region" description="Helical" evidence="1">
    <location>
        <begin position="78"/>
        <end position="99"/>
    </location>
</feature>
<feature type="transmembrane region" description="Helical" evidence="1">
    <location>
        <begin position="111"/>
        <end position="130"/>
    </location>
</feature>
<name>A0A7G9W5S7_ALKCA</name>
<dbReference type="EMBL" id="CP058559">
    <property type="protein sequence ID" value="QNO14039.1"/>
    <property type="molecule type" value="Genomic_DNA"/>
</dbReference>
<dbReference type="InterPro" id="IPR025699">
    <property type="entry name" value="ABC2_memb-like"/>
</dbReference>
<reference evidence="2 3" key="1">
    <citation type="submission" date="2020-07" db="EMBL/GenBank/DDBJ databases">
        <title>Alkalicella. sp. LB2 genome.</title>
        <authorList>
            <person name="Postec A."/>
            <person name="Quemeneur M."/>
        </authorList>
    </citation>
    <scope>NUCLEOTIDE SEQUENCE [LARGE SCALE GENOMIC DNA]</scope>
    <source>
        <strain evidence="2 3">LB2</strain>
    </source>
</reference>
<accession>A0A7G9W5S7</accession>
<gene>
    <name evidence="2" type="ORF">HYG86_04250</name>
</gene>
<dbReference type="RefSeq" id="WP_213167702.1">
    <property type="nucleotide sequence ID" value="NZ_CP058559.1"/>
</dbReference>
<protein>
    <submittedName>
        <fullName evidence="2">ABC-2 transporter permease</fullName>
    </submittedName>
</protein>
<keyword evidence="1" id="KW-0812">Transmembrane</keyword>